<sequence length="306" mass="32919">MARNVVISGYDGGDCCECTCEGDDDDYKCMQFSCIDPNAPCVNDDDITVDMFDNCGYVSGIGDGWCDSNNNKEACGYDGGDCCSCTCESVWDDDYTCGEDAFFDCKDPSAACFGEETAMGNGDDSTGRSSDPDTEYEFVPWEQTEPLPTVDDAVEVGTKTEVSVSATAHDVRAGRSSGEVGCGEAGGNGCAANNARDGISTEIESRWSCAAKLLDDEGPCQIEFSFAEPQNIVDIQVAFWKGNERVRTLEVYVNGELTHTHESYADSTFNTLGVTANEANTVMLESVSLLSNEWISLIEVLIFVTP</sequence>
<accession>D7G0S3</accession>
<feature type="region of interest" description="Disordered" evidence="4">
    <location>
        <begin position="116"/>
        <end position="135"/>
    </location>
</feature>
<keyword evidence="7" id="KW-1185">Reference proteome</keyword>
<reference evidence="6 7" key="1">
    <citation type="journal article" date="2010" name="Nature">
        <title>The Ectocarpus genome and the independent evolution of multicellularity in brown algae.</title>
        <authorList>
            <person name="Cock J.M."/>
            <person name="Sterck L."/>
            <person name="Rouze P."/>
            <person name="Scornet D."/>
            <person name="Allen A.E."/>
            <person name="Amoutzias G."/>
            <person name="Anthouard V."/>
            <person name="Artiguenave F."/>
            <person name="Aury J.M."/>
            <person name="Badger J.H."/>
            <person name="Beszteri B."/>
            <person name="Billiau K."/>
            <person name="Bonnet E."/>
            <person name="Bothwell J.H."/>
            <person name="Bowler C."/>
            <person name="Boyen C."/>
            <person name="Brownlee C."/>
            <person name="Carrano C.J."/>
            <person name="Charrier B."/>
            <person name="Cho G.Y."/>
            <person name="Coelho S.M."/>
            <person name="Collen J."/>
            <person name="Corre E."/>
            <person name="Da Silva C."/>
            <person name="Delage L."/>
            <person name="Delaroque N."/>
            <person name="Dittami S.M."/>
            <person name="Doulbeau S."/>
            <person name="Elias M."/>
            <person name="Farnham G."/>
            <person name="Gachon C.M."/>
            <person name="Gschloessl B."/>
            <person name="Heesch S."/>
            <person name="Jabbari K."/>
            <person name="Jubin C."/>
            <person name="Kawai H."/>
            <person name="Kimura K."/>
            <person name="Kloareg B."/>
            <person name="Kupper F.C."/>
            <person name="Lang D."/>
            <person name="Le Bail A."/>
            <person name="Leblanc C."/>
            <person name="Lerouge P."/>
            <person name="Lohr M."/>
            <person name="Lopez P.J."/>
            <person name="Martens C."/>
            <person name="Maumus F."/>
            <person name="Michel G."/>
            <person name="Miranda-Saavedra D."/>
            <person name="Morales J."/>
            <person name="Moreau H."/>
            <person name="Motomura T."/>
            <person name="Nagasato C."/>
            <person name="Napoli C.A."/>
            <person name="Nelson D.R."/>
            <person name="Nyvall-Collen P."/>
            <person name="Peters A.F."/>
            <person name="Pommier C."/>
            <person name="Potin P."/>
            <person name="Poulain J."/>
            <person name="Quesneville H."/>
            <person name="Read B."/>
            <person name="Rensing S.A."/>
            <person name="Ritter A."/>
            <person name="Rousvoal S."/>
            <person name="Samanta M."/>
            <person name="Samson G."/>
            <person name="Schroeder D.C."/>
            <person name="Segurens B."/>
            <person name="Strittmatter M."/>
            <person name="Tonon T."/>
            <person name="Tregear J.W."/>
            <person name="Valentin K."/>
            <person name="von Dassow P."/>
            <person name="Yamagishi T."/>
            <person name="Van de Peer Y."/>
            <person name="Wincker P."/>
        </authorList>
    </citation>
    <scope>NUCLEOTIDE SEQUENCE [LARGE SCALE GENOMIC DNA]</scope>
    <source>
        <strain evidence="7">Ec32 / CCAP1310/4</strain>
    </source>
</reference>
<name>D7G0S3_ECTSI</name>
<keyword evidence="3" id="KW-0325">Glycoprotein</keyword>
<dbReference type="EMBL" id="FN649760">
    <property type="protein sequence ID" value="CBJ26736.1"/>
    <property type="molecule type" value="Genomic_DNA"/>
</dbReference>
<evidence type="ECO:0000256" key="1">
    <source>
        <dbReference type="ARBA" id="ARBA00022737"/>
    </source>
</evidence>
<dbReference type="Proteomes" id="UP000002630">
    <property type="component" value="Unassembled WGS sequence"/>
</dbReference>
<keyword evidence="2" id="KW-1015">Disulfide bond</keyword>
<evidence type="ECO:0000256" key="4">
    <source>
        <dbReference type="SAM" id="MobiDB-lite"/>
    </source>
</evidence>
<evidence type="ECO:0000313" key="6">
    <source>
        <dbReference type="EMBL" id="CBJ26736.1"/>
    </source>
</evidence>
<feature type="domain" description="LNR" evidence="5">
    <location>
        <begin position="48"/>
        <end position="83"/>
    </location>
</feature>
<dbReference type="InParanoid" id="D7G0S3"/>
<keyword evidence="1" id="KW-0677">Repeat</keyword>
<organism evidence="6 7">
    <name type="scientific">Ectocarpus siliculosus</name>
    <name type="common">Brown alga</name>
    <name type="synonym">Conferva siliculosa</name>
    <dbReference type="NCBI Taxonomy" id="2880"/>
    <lineage>
        <taxon>Eukaryota</taxon>
        <taxon>Sar</taxon>
        <taxon>Stramenopiles</taxon>
        <taxon>Ochrophyta</taxon>
        <taxon>PX clade</taxon>
        <taxon>Phaeophyceae</taxon>
        <taxon>Ectocarpales</taxon>
        <taxon>Ectocarpaceae</taxon>
        <taxon>Ectocarpus</taxon>
    </lineage>
</organism>
<evidence type="ECO:0000313" key="7">
    <source>
        <dbReference type="Proteomes" id="UP000002630"/>
    </source>
</evidence>
<protein>
    <recommendedName>
        <fullName evidence="5">LNR domain-containing protein</fullName>
    </recommendedName>
</protein>
<dbReference type="Gene3D" id="2.60.120.260">
    <property type="entry name" value="Galactose-binding domain-like"/>
    <property type="match status" value="1"/>
</dbReference>
<evidence type="ECO:0000256" key="3">
    <source>
        <dbReference type="ARBA" id="ARBA00023180"/>
    </source>
</evidence>
<gene>
    <name evidence="6" type="ORF">Esi_0042_0106</name>
</gene>
<dbReference type="OrthoDB" id="191722at2759"/>
<evidence type="ECO:0000259" key="5">
    <source>
        <dbReference type="SMART" id="SM00004"/>
    </source>
</evidence>
<proteinExistence type="predicted"/>
<dbReference type="SMART" id="SM00004">
    <property type="entry name" value="NL"/>
    <property type="match status" value="1"/>
</dbReference>
<dbReference type="InterPro" id="IPR000800">
    <property type="entry name" value="Notch_dom"/>
</dbReference>
<dbReference type="AlphaFoldDB" id="D7G0S3"/>
<evidence type="ECO:0000256" key="2">
    <source>
        <dbReference type="ARBA" id="ARBA00023157"/>
    </source>
</evidence>